<accession>A0A6G0ZAF7</accession>
<reference evidence="1 2" key="1">
    <citation type="submission" date="2019-08" db="EMBL/GenBank/DDBJ databases">
        <title>Whole genome of Aphis craccivora.</title>
        <authorList>
            <person name="Voronova N.V."/>
            <person name="Shulinski R.S."/>
            <person name="Bandarenka Y.V."/>
            <person name="Zhorov D.G."/>
            <person name="Warner D."/>
        </authorList>
    </citation>
    <scope>NUCLEOTIDE SEQUENCE [LARGE SCALE GENOMIC DNA]</scope>
    <source>
        <strain evidence="1">180601</strain>
        <tissue evidence="1">Whole Body</tissue>
    </source>
</reference>
<comment type="caution">
    <text evidence="1">The sequence shown here is derived from an EMBL/GenBank/DDBJ whole genome shotgun (WGS) entry which is preliminary data.</text>
</comment>
<evidence type="ECO:0000313" key="2">
    <source>
        <dbReference type="Proteomes" id="UP000478052"/>
    </source>
</evidence>
<dbReference type="AlphaFoldDB" id="A0A6G0ZAF7"/>
<name>A0A6G0ZAF7_APHCR</name>
<gene>
    <name evidence="1" type="ORF">FWK35_00008543</name>
</gene>
<proteinExistence type="predicted"/>
<organism evidence="1 2">
    <name type="scientific">Aphis craccivora</name>
    <name type="common">Cowpea aphid</name>
    <dbReference type="NCBI Taxonomy" id="307492"/>
    <lineage>
        <taxon>Eukaryota</taxon>
        <taxon>Metazoa</taxon>
        <taxon>Ecdysozoa</taxon>
        <taxon>Arthropoda</taxon>
        <taxon>Hexapoda</taxon>
        <taxon>Insecta</taxon>
        <taxon>Pterygota</taxon>
        <taxon>Neoptera</taxon>
        <taxon>Paraneoptera</taxon>
        <taxon>Hemiptera</taxon>
        <taxon>Sternorrhyncha</taxon>
        <taxon>Aphidomorpha</taxon>
        <taxon>Aphidoidea</taxon>
        <taxon>Aphididae</taxon>
        <taxon>Aphidini</taxon>
        <taxon>Aphis</taxon>
        <taxon>Aphis</taxon>
    </lineage>
</organism>
<evidence type="ECO:0000313" key="1">
    <source>
        <dbReference type="EMBL" id="KAF0767598.1"/>
    </source>
</evidence>
<keyword evidence="2" id="KW-1185">Reference proteome</keyword>
<dbReference type="Proteomes" id="UP000478052">
    <property type="component" value="Unassembled WGS sequence"/>
</dbReference>
<protein>
    <submittedName>
        <fullName evidence="1">Uncharacterized protein</fullName>
    </submittedName>
</protein>
<dbReference type="EMBL" id="VUJU01000933">
    <property type="protein sequence ID" value="KAF0767598.1"/>
    <property type="molecule type" value="Genomic_DNA"/>
</dbReference>
<sequence length="81" mass="9302">MPTIQLEIQRRSSGRTVFSTTAPVTINTVVGANYEKKKSLEKSEEKRSRGRPRKKFLDVVEENLKALGVKEWNAIVKDQER</sequence>